<dbReference type="InterPro" id="IPR045107">
    <property type="entry name" value="SAC3/GANP/THP3"/>
</dbReference>
<protein>
    <recommendedName>
        <fullName evidence="2">SAC3/GANP/THP3 conserved domain-containing protein</fullName>
    </recommendedName>
</protein>
<evidence type="ECO:0000313" key="4">
    <source>
        <dbReference type="Proteomes" id="UP000663889"/>
    </source>
</evidence>
<dbReference type="Gene3D" id="1.25.40.990">
    <property type="match status" value="1"/>
</dbReference>
<dbReference type="GO" id="GO:0005634">
    <property type="term" value="C:nucleus"/>
    <property type="evidence" value="ECO:0007669"/>
    <property type="project" value="TreeGrafter"/>
</dbReference>
<evidence type="ECO:0000259" key="2">
    <source>
        <dbReference type="Pfam" id="PF03399"/>
    </source>
</evidence>
<feature type="region of interest" description="Disordered" evidence="1">
    <location>
        <begin position="1"/>
        <end position="21"/>
    </location>
</feature>
<dbReference type="PANTHER" id="PTHR12436:SF4">
    <property type="entry name" value="LEUKOCYTE RECEPTOR CLUSTER MEMBER 8"/>
    <property type="match status" value="1"/>
</dbReference>
<dbReference type="Proteomes" id="UP000663889">
    <property type="component" value="Unassembled WGS sequence"/>
</dbReference>
<name>A0A814B2H2_9BILA</name>
<evidence type="ECO:0000313" key="3">
    <source>
        <dbReference type="EMBL" id="CAF0923381.1"/>
    </source>
</evidence>
<feature type="compositionally biased region" description="Basic and acidic residues" evidence="1">
    <location>
        <begin position="8"/>
        <end position="17"/>
    </location>
</feature>
<dbReference type="PANTHER" id="PTHR12436">
    <property type="entry name" value="80 KDA MCM3-ASSOCIATED PROTEIN"/>
    <property type="match status" value="1"/>
</dbReference>
<evidence type="ECO:0000256" key="1">
    <source>
        <dbReference type="SAM" id="MobiDB-lite"/>
    </source>
</evidence>
<dbReference type="InterPro" id="IPR005062">
    <property type="entry name" value="SAC3/GANP/THP3_conserved"/>
</dbReference>
<dbReference type="Pfam" id="PF03399">
    <property type="entry name" value="SAC3_GANP"/>
    <property type="match status" value="1"/>
</dbReference>
<proteinExistence type="predicted"/>
<dbReference type="EMBL" id="CAJNOU010000226">
    <property type="protein sequence ID" value="CAF0923381.1"/>
    <property type="molecule type" value="Genomic_DNA"/>
</dbReference>
<accession>A0A814B2H2</accession>
<comment type="caution">
    <text evidence="3">The sequence shown here is derived from an EMBL/GenBank/DDBJ whole genome shotgun (WGS) entry which is preliminary data.</text>
</comment>
<gene>
    <name evidence="3" type="ORF">SEV965_LOCUS6768</name>
</gene>
<reference evidence="3" key="1">
    <citation type="submission" date="2021-02" db="EMBL/GenBank/DDBJ databases">
        <authorList>
            <person name="Nowell W R."/>
        </authorList>
    </citation>
    <scope>NUCLEOTIDE SEQUENCE</scope>
</reference>
<organism evidence="3 4">
    <name type="scientific">Rotaria sordida</name>
    <dbReference type="NCBI Taxonomy" id="392033"/>
    <lineage>
        <taxon>Eukaryota</taxon>
        <taxon>Metazoa</taxon>
        <taxon>Spiralia</taxon>
        <taxon>Gnathifera</taxon>
        <taxon>Rotifera</taxon>
        <taxon>Eurotatoria</taxon>
        <taxon>Bdelloidea</taxon>
        <taxon>Philodinida</taxon>
        <taxon>Philodinidae</taxon>
        <taxon>Rotaria</taxon>
    </lineage>
</organism>
<feature type="domain" description="SAC3/GANP/THP3 conserved" evidence="2">
    <location>
        <begin position="66"/>
        <end position="212"/>
    </location>
</feature>
<sequence length="232" mass="27151">MQSSFTSKDSESEESKRLERRRNRFTNQSTSIINKPIQLTNETNQSLIGTCEKLEKNYLRLTSGDLDQFIQCQAQLEMLYDSGCNRTNLIEFLIYRLLYSLLLNDYKKANRILIDIDETNILLRKSNNIDIVLEFCSSFRRKNYIQLFTLYKSLPKLACCLVNFFIDIYRKQMIQILIWGFSPTLSIDVVTTMLAYESNEICREHLSSLGVIFIDESMSIDCKTSRTSFDKK</sequence>
<dbReference type="AlphaFoldDB" id="A0A814B2H2"/>